<reference evidence="1" key="1">
    <citation type="submission" date="2020-03" db="EMBL/GenBank/DDBJ databases">
        <title>The deep terrestrial virosphere.</title>
        <authorList>
            <person name="Holmfeldt K."/>
            <person name="Nilsson E."/>
            <person name="Simone D."/>
            <person name="Lopez-Fernandez M."/>
            <person name="Wu X."/>
            <person name="de Brujin I."/>
            <person name="Lundin D."/>
            <person name="Andersson A."/>
            <person name="Bertilsson S."/>
            <person name="Dopson M."/>
        </authorList>
    </citation>
    <scope>NUCLEOTIDE SEQUENCE</scope>
    <source>
        <strain evidence="1">MM415A02935</strain>
    </source>
</reference>
<dbReference type="EMBL" id="MT141922">
    <property type="protein sequence ID" value="QJA72071.1"/>
    <property type="molecule type" value="Genomic_DNA"/>
</dbReference>
<organism evidence="1">
    <name type="scientific">viral metagenome</name>
    <dbReference type="NCBI Taxonomy" id="1070528"/>
    <lineage>
        <taxon>unclassified sequences</taxon>
        <taxon>metagenomes</taxon>
        <taxon>organismal metagenomes</taxon>
    </lineage>
</organism>
<dbReference type="AlphaFoldDB" id="A0A6M3JSC5"/>
<protein>
    <submittedName>
        <fullName evidence="1">Uncharacterized protein</fullName>
    </submittedName>
</protein>
<accession>A0A6M3JSC5</accession>
<sequence>MPEFPTHYFNGHRGSMVLCRKLTDNLVQVCCDDGMTWNPIPLHVEPDILFPLSCKVTFADENRVLETGR</sequence>
<evidence type="ECO:0000313" key="1">
    <source>
        <dbReference type="EMBL" id="QJA72071.1"/>
    </source>
</evidence>
<gene>
    <name evidence="1" type="ORF">MM415A02935_0005</name>
</gene>
<name>A0A6M3JSC5_9ZZZZ</name>
<proteinExistence type="predicted"/>